<dbReference type="NCBIfam" id="TIGR01539">
    <property type="entry name" value="portal_lambda"/>
    <property type="match status" value="1"/>
</dbReference>
<dbReference type="OrthoDB" id="9770450at2"/>
<dbReference type="Pfam" id="PF05136">
    <property type="entry name" value="Phage_portal_2"/>
    <property type="match status" value="1"/>
</dbReference>
<dbReference type="STRING" id="655353.SAMN04488056_10286"/>
<reference evidence="2 3" key="1">
    <citation type="submission" date="2016-10" db="EMBL/GenBank/DDBJ databases">
        <authorList>
            <person name="de Groot N.N."/>
        </authorList>
    </citation>
    <scope>NUCLEOTIDE SEQUENCE [LARGE SCALE GENOMIC DNA]</scope>
    <source>
        <strain evidence="2 3">CGMCC 1.9157</strain>
    </source>
</reference>
<dbReference type="InterPro" id="IPR006429">
    <property type="entry name" value="Phage_lambda_portal"/>
</dbReference>
<keyword evidence="3" id="KW-1185">Reference proteome</keyword>
<dbReference type="AlphaFoldDB" id="A0A1I5C211"/>
<dbReference type="GO" id="GO:0019068">
    <property type="term" value="P:virion assembly"/>
    <property type="evidence" value="ECO:0007669"/>
    <property type="project" value="InterPro"/>
</dbReference>
<name>A0A1I5C211_9HYPH</name>
<dbReference type="GO" id="GO:0005198">
    <property type="term" value="F:structural molecule activity"/>
    <property type="evidence" value="ECO:0007669"/>
    <property type="project" value="InterPro"/>
</dbReference>
<accession>A0A1I5C211</accession>
<feature type="region of interest" description="Disordered" evidence="1">
    <location>
        <begin position="441"/>
        <end position="473"/>
    </location>
</feature>
<evidence type="ECO:0000256" key="1">
    <source>
        <dbReference type="SAM" id="MobiDB-lite"/>
    </source>
</evidence>
<sequence>MSRQAKKSVAQSAGDWLYRMFGGKIEAAGYGPRWQGVSSISNLSEAAHAGSRTIQSRTIGGVVNNPWLAKAVESLVSNLIGSGIVTRSKCETDSIREQLQNELERWLETCDIEERHDFYGLQTQITRELVIKGEAFVQLIQQGTKLSLKTIPADMVDASLNRELGENRYITAGIEFDEYGQRIAYHVLPRRRGTSILQNLGHVRIPAEDMLHVFVSIEPGQVRGLSWFTSVLLRAQTLDSYEDAQLKRQQVAALFAGFIRDVDGTSNPLEGEQKDGIFESGIEPGAVHFLPAGSDIEFPNMPDVSDFPSFIQWQLRAMAAGLGLTYEQLTGDYSNSTYSSSRAALLEFRRRIESIQHTVLVKQCLQPIYERLVALWALEGTIDLSAYSAEPEAFHKAEYLPPAWPWVDPESDAKAAILEIENGLTSRSRVVAQRGFSVEEIDAERKRDSERERGLTNPLSAGTNPAPKTEDAA</sequence>
<protein>
    <submittedName>
        <fullName evidence="2">Phage portal protein, lambda family</fullName>
    </submittedName>
</protein>
<evidence type="ECO:0000313" key="2">
    <source>
        <dbReference type="EMBL" id="SFN80957.1"/>
    </source>
</evidence>
<organism evidence="2 3">
    <name type="scientific">Cohaesibacter marisflavi</name>
    <dbReference type="NCBI Taxonomy" id="655353"/>
    <lineage>
        <taxon>Bacteria</taxon>
        <taxon>Pseudomonadati</taxon>
        <taxon>Pseudomonadota</taxon>
        <taxon>Alphaproteobacteria</taxon>
        <taxon>Hyphomicrobiales</taxon>
        <taxon>Cohaesibacteraceae</taxon>
    </lineage>
</organism>
<dbReference type="RefSeq" id="WP_090069173.1">
    <property type="nucleotide sequence ID" value="NZ_FOVR01000002.1"/>
</dbReference>
<dbReference type="Proteomes" id="UP000199236">
    <property type="component" value="Unassembled WGS sequence"/>
</dbReference>
<evidence type="ECO:0000313" key="3">
    <source>
        <dbReference type="Proteomes" id="UP000199236"/>
    </source>
</evidence>
<gene>
    <name evidence="2" type="ORF">SAMN04488056_10286</name>
</gene>
<dbReference type="EMBL" id="FOVR01000002">
    <property type="protein sequence ID" value="SFN80957.1"/>
    <property type="molecule type" value="Genomic_DNA"/>
</dbReference>
<feature type="compositionally biased region" description="Basic and acidic residues" evidence="1">
    <location>
        <begin position="443"/>
        <end position="454"/>
    </location>
</feature>
<proteinExistence type="predicted"/>